<keyword evidence="2" id="KW-1185">Reference proteome</keyword>
<dbReference type="AlphaFoldDB" id="A0A9X3X8L8"/>
<gene>
    <name evidence="1" type="ORF">KEG57_28870</name>
</gene>
<organism evidence="1 2">
    <name type="scientific">Polyangium jinanense</name>
    <dbReference type="NCBI Taxonomy" id="2829994"/>
    <lineage>
        <taxon>Bacteria</taxon>
        <taxon>Pseudomonadati</taxon>
        <taxon>Myxococcota</taxon>
        <taxon>Polyangia</taxon>
        <taxon>Polyangiales</taxon>
        <taxon>Polyangiaceae</taxon>
        <taxon>Polyangium</taxon>
    </lineage>
</organism>
<protein>
    <submittedName>
        <fullName evidence="1">Uncharacterized protein</fullName>
    </submittedName>
</protein>
<comment type="caution">
    <text evidence="1">The sequence shown here is derived from an EMBL/GenBank/DDBJ whole genome shotgun (WGS) entry which is preliminary data.</text>
</comment>
<proteinExistence type="predicted"/>
<reference evidence="1 2" key="1">
    <citation type="submission" date="2021-04" db="EMBL/GenBank/DDBJ databases">
        <title>Genome analysis of Polyangium sp.</title>
        <authorList>
            <person name="Li Y."/>
            <person name="Wang J."/>
        </authorList>
    </citation>
    <scope>NUCLEOTIDE SEQUENCE [LARGE SCALE GENOMIC DNA]</scope>
    <source>
        <strain evidence="1 2">SDU14</strain>
    </source>
</reference>
<evidence type="ECO:0000313" key="2">
    <source>
        <dbReference type="Proteomes" id="UP001151081"/>
    </source>
</evidence>
<sequence length="56" mass="6222">MPEVLQSYVNRALEQLEGEGVIALLSLETDDRYVVAGAISDPVRGQLTHIELRQDL</sequence>
<evidence type="ECO:0000313" key="1">
    <source>
        <dbReference type="EMBL" id="MDC3984555.1"/>
    </source>
</evidence>
<accession>A0A9X3X8L8</accession>
<dbReference type="RefSeq" id="WP_272459014.1">
    <property type="nucleotide sequence ID" value="NZ_JAGTJJ010000021.1"/>
</dbReference>
<dbReference type="Proteomes" id="UP001151081">
    <property type="component" value="Unassembled WGS sequence"/>
</dbReference>
<name>A0A9X3X8L8_9BACT</name>
<dbReference type="EMBL" id="JAGTJJ010000021">
    <property type="protein sequence ID" value="MDC3984555.1"/>
    <property type="molecule type" value="Genomic_DNA"/>
</dbReference>